<proteinExistence type="predicted"/>
<evidence type="ECO:0000313" key="2">
    <source>
        <dbReference type="Proteomes" id="UP001243713"/>
    </source>
</evidence>
<keyword evidence="2" id="KW-1185">Reference proteome</keyword>
<reference evidence="1 2" key="1">
    <citation type="submission" date="2022-03" db="EMBL/GenBank/DDBJ databases">
        <title>Plant growth promoting endophytes with ACC deaminase activity.</title>
        <authorList>
            <person name="Charles T."/>
            <person name="Van Dyk A."/>
            <person name="Cheng J."/>
            <person name="Heil J."/>
        </authorList>
    </citation>
    <scope>NUCLEOTIDE SEQUENCE [LARGE SCALE GENOMIC DNA]</scope>
    <source>
        <strain evidence="1 2">8R6</strain>
    </source>
</reference>
<organism evidence="1 2">
    <name type="scientific">Pseudomonas migulae</name>
    <dbReference type="NCBI Taxonomy" id="78543"/>
    <lineage>
        <taxon>Bacteria</taxon>
        <taxon>Pseudomonadati</taxon>
        <taxon>Pseudomonadota</taxon>
        <taxon>Gammaproteobacteria</taxon>
        <taxon>Pseudomonadales</taxon>
        <taxon>Pseudomonadaceae</taxon>
        <taxon>Pseudomonas</taxon>
    </lineage>
</organism>
<gene>
    <name evidence="1" type="ORF">MOQ58_10445</name>
</gene>
<dbReference type="RefSeq" id="WP_280163483.1">
    <property type="nucleotide sequence ID" value="NZ_CP093428.1"/>
</dbReference>
<name>A0ABY8MYU1_9PSED</name>
<sequence length="107" mass="12210">MNNDKVAPVLYEEDRRIKITRFFEVAAYLTKENLWDEVEKLLISNELIGPRITLDQHLGNAVKIIIARNASATKSTFEKDDIAQLAVRCGSMRTPPDPQRPNDSLDR</sequence>
<protein>
    <submittedName>
        <fullName evidence="1">Uncharacterized protein</fullName>
    </submittedName>
</protein>
<dbReference type="EMBL" id="CP093428">
    <property type="protein sequence ID" value="WGK92575.1"/>
    <property type="molecule type" value="Genomic_DNA"/>
</dbReference>
<dbReference type="Proteomes" id="UP001243713">
    <property type="component" value="Chromosome"/>
</dbReference>
<evidence type="ECO:0000313" key="1">
    <source>
        <dbReference type="EMBL" id="WGK92575.1"/>
    </source>
</evidence>
<accession>A0ABY8MYU1</accession>